<reference evidence="18 19" key="2">
    <citation type="submission" date="2016-08" db="EMBL/GenBank/DDBJ databases">
        <title>Draft genome sequence of allopolyploid Zygosaccharomyces rouxii.</title>
        <authorList>
            <person name="Watanabe J."/>
            <person name="Uehara K."/>
            <person name="Mogi Y."/>
            <person name="Tsukioka Y."/>
        </authorList>
    </citation>
    <scope>NUCLEOTIDE SEQUENCE [LARGE SCALE GENOMIC DNA]</scope>
    <source>
        <strain evidence="18 19">NBRC 110957</strain>
    </source>
</reference>
<dbReference type="EC" id="2.6.1.42" evidence="16"/>
<dbReference type="InterPro" id="IPR001544">
    <property type="entry name" value="Aminotrans_IV"/>
</dbReference>
<dbReference type="Gene3D" id="3.20.10.10">
    <property type="entry name" value="D-amino Acid Aminotransferase, subunit A, domain 2"/>
    <property type="match status" value="1"/>
</dbReference>
<keyword evidence="6 16" id="KW-0032">Aminotransferase</keyword>
<dbReference type="OrthoDB" id="1732691at2759"/>
<dbReference type="FunFam" id="3.30.470.10:FF:000005">
    <property type="entry name" value="Branched-chain-amino-acid aminotransferase"/>
    <property type="match status" value="1"/>
</dbReference>
<dbReference type="CDD" id="cd01557">
    <property type="entry name" value="BCAT_beta_family"/>
    <property type="match status" value="1"/>
</dbReference>
<dbReference type="Gene3D" id="3.30.470.10">
    <property type="match status" value="1"/>
</dbReference>
<comment type="similarity">
    <text evidence="5 14">Belongs to the class-IV pyridoxal-phosphate-dependent aminotransferase family.</text>
</comment>
<evidence type="ECO:0000256" key="12">
    <source>
        <dbReference type="ARBA" id="ARBA00060556"/>
    </source>
</evidence>
<comment type="pathway">
    <text evidence="2">Amino-acid biosynthesis; L-isoleucine biosynthesis; L-isoleucine from 2-oxobutanoate: step 4/4.</text>
</comment>
<dbReference type="GO" id="GO:0009099">
    <property type="term" value="P:L-valine biosynthetic process"/>
    <property type="evidence" value="ECO:0007669"/>
    <property type="project" value="TreeGrafter"/>
</dbReference>
<dbReference type="EMBL" id="BDGX01000048">
    <property type="protein sequence ID" value="GAV55384.1"/>
    <property type="molecule type" value="Genomic_DNA"/>
</dbReference>
<evidence type="ECO:0000256" key="13">
    <source>
        <dbReference type="PIRSR" id="PIRSR006468-1"/>
    </source>
</evidence>
<evidence type="ECO:0000313" key="18">
    <source>
        <dbReference type="EMBL" id="GAV55384.1"/>
    </source>
</evidence>
<dbReference type="GO" id="GO:0004084">
    <property type="term" value="F:branched-chain-amino-acid transaminase activity"/>
    <property type="evidence" value="ECO:0007669"/>
    <property type="project" value="UniProtKB-EC"/>
</dbReference>
<dbReference type="InterPro" id="IPR043132">
    <property type="entry name" value="BCAT-like_C"/>
</dbReference>
<dbReference type="PROSITE" id="PS00770">
    <property type="entry name" value="AA_TRANSFER_CLASS_4"/>
    <property type="match status" value="1"/>
</dbReference>
<dbReference type="SUPFAM" id="SSF56752">
    <property type="entry name" value="D-aminoacid aminotransferase-like PLP-dependent enzymes"/>
    <property type="match status" value="1"/>
</dbReference>
<dbReference type="InterPro" id="IPR018300">
    <property type="entry name" value="Aminotrans_IV_CS"/>
</dbReference>
<evidence type="ECO:0000256" key="1">
    <source>
        <dbReference type="ARBA" id="ARBA00001933"/>
    </source>
</evidence>
<dbReference type="InterPro" id="IPR033939">
    <property type="entry name" value="BCAT_family"/>
</dbReference>
<keyword evidence="10 16" id="KW-0100">Branched-chain amino acid biosynthesis</keyword>
<evidence type="ECO:0000256" key="5">
    <source>
        <dbReference type="ARBA" id="ARBA00009320"/>
    </source>
</evidence>
<dbReference type="InterPro" id="IPR005786">
    <property type="entry name" value="B_amino_transII"/>
</dbReference>
<comment type="pathway">
    <text evidence="12">Amino-acid biosynthesis; L-methionine biosynthesis via salvage pathway; L-methionine from S-methyl-5-thio-alpha-D-ribose 1-phosphate: step 6/6.</text>
</comment>
<comment type="cofactor">
    <cofactor evidence="1 15">
        <name>pyridoxal 5'-phosphate</name>
        <dbReference type="ChEBI" id="CHEBI:597326"/>
    </cofactor>
</comment>
<evidence type="ECO:0000256" key="7">
    <source>
        <dbReference type="ARBA" id="ARBA00022605"/>
    </source>
</evidence>
<evidence type="ECO:0000313" key="17">
    <source>
        <dbReference type="EMBL" id="BAQ21907.1"/>
    </source>
</evidence>
<name>A0A0B6VP66_ZYGRO</name>
<comment type="catalytic activity">
    <reaction evidence="16">
        <text>L-isoleucine + 2-oxoglutarate = (S)-3-methyl-2-oxopentanoate + L-glutamate</text>
        <dbReference type="Rhea" id="RHEA:24801"/>
        <dbReference type="ChEBI" id="CHEBI:16810"/>
        <dbReference type="ChEBI" id="CHEBI:29985"/>
        <dbReference type="ChEBI" id="CHEBI:35146"/>
        <dbReference type="ChEBI" id="CHEBI:58045"/>
        <dbReference type="EC" id="2.6.1.42"/>
    </reaction>
</comment>
<dbReference type="NCBIfam" id="TIGR01123">
    <property type="entry name" value="ilvE_II"/>
    <property type="match status" value="1"/>
</dbReference>
<dbReference type="Proteomes" id="UP000187013">
    <property type="component" value="Unassembled WGS sequence"/>
</dbReference>
<dbReference type="InterPro" id="IPR036038">
    <property type="entry name" value="Aminotransferase-like"/>
</dbReference>
<comment type="pathway">
    <text evidence="4">Amino-acid biosynthesis; L-leucine biosynthesis; L-leucine from 3-methyl-2-oxobutanoate: step 4/4.</text>
</comment>
<feature type="modified residue" description="N6-(pyridoxal phosphate)lysine" evidence="13">
    <location>
        <position position="225"/>
    </location>
</feature>
<evidence type="ECO:0000256" key="3">
    <source>
        <dbReference type="ARBA" id="ARBA00004931"/>
    </source>
</evidence>
<reference evidence="17" key="1">
    <citation type="submission" date="2014-10" db="EMBL/GenBank/DDBJ databases">
        <title>Both BAT1 and ARO8 are responsible for unpleasant odor generation in halo-tolerant yeast Zygosaccharomyces rouxii.</title>
        <authorList>
            <person name="Watanabe J."/>
        </authorList>
    </citation>
    <scope>NUCLEOTIDE SEQUENCE</scope>
    <source>
        <strain evidence="17">Z3</strain>
    </source>
</reference>
<organism evidence="17">
    <name type="scientific">Zygosaccharomyces rouxii</name>
    <dbReference type="NCBI Taxonomy" id="4956"/>
    <lineage>
        <taxon>Eukaryota</taxon>
        <taxon>Fungi</taxon>
        <taxon>Dikarya</taxon>
        <taxon>Ascomycota</taxon>
        <taxon>Saccharomycotina</taxon>
        <taxon>Saccharomycetes</taxon>
        <taxon>Saccharomycetales</taxon>
        <taxon>Saccharomycetaceae</taxon>
        <taxon>Zygosaccharomyces</taxon>
    </lineage>
</organism>
<dbReference type="PANTHER" id="PTHR11825">
    <property type="entry name" value="SUBGROUP IIII AMINOTRANSFERASE"/>
    <property type="match status" value="1"/>
</dbReference>
<dbReference type="Pfam" id="PF01063">
    <property type="entry name" value="Aminotran_4"/>
    <property type="match status" value="1"/>
</dbReference>
<dbReference type="EMBL" id="LC007078">
    <property type="protein sequence ID" value="BAQ21907.1"/>
    <property type="molecule type" value="Genomic_DNA"/>
</dbReference>
<comment type="catalytic activity">
    <reaction evidence="11">
        <text>a 2-oxocarboxylate + L-methionine = 4-methylsulfanyl-2-oxobutanoate + an L-alpha-amino acid</text>
        <dbReference type="Rhea" id="RHEA:31763"/>
        <dbReference type="ChEBI" id="CHEBI:16723"/>
        <dbReference type="ChEBI" id="CHEBI:35179"/>
        <dbReference type="ChEBI" id="CHEBI:57844"/>
        <dbReference type="ChEBI" id="CHEBI:59869"/>
    </reaction>
    <physiologicalReaction direction="right-to-left" evidence="11">
        <dbReference type="Rhea" id="RHEA:31765"/>
    </physiologicalReaction>
</comment>
<evidence type="ECO:0000256" key="6">
    <source>
        <dbReference type="ARBA" id="ARBA00022576"/>
    </source>
</evidence>
<dbReference type="PANTHER" id="PTHR11825:SF44">
    <property type="entry name" value="BRANCHED-CHAIN-AMINO-ACID AMINOTRANSFERASE"/>
    <property type="match status" value="1"/>
</dbReference>
<gene>
    <name evidence="17" type="primary">BAT1</name>
    <name evidence="18" type="ORF">ZYGR_0AV00150</name>
</gene>
<dbReference type="GO" id="GO:0009083">
    <property type="term" value="P:branched-chain amino acid catabolic process"/>
    <property type="evidence" value="ECO:0007669"/>
    <property type="project" value="UniProtKB-ARBA"/>
</dbReference>
<dbReference type="GO" id="GO:0009098">
    <property type="term" value="P:L-leucine biosynthetic process"/>
    <property type="evidence" value="ECO:0007669"/>
    <property type="project" value="TreeGrafter"/>
</dbReference>
<proteinExistence type="inferred from homology"/>
<dbReference type="NCBIfam" id="NF009897">
    <property type="entry name" value="PRK13357.1"/>
    <property type="match status" value="1"/>
</dbReference>
<evidence type="ECO:0000313" key="19">
    <source>
        <dbReference type="Proteomes" id="UP000187013"/>
    </source>
</evidence>
<evidence type="ECO:0000256" key="4">
    <source>
        <dbReference type="ARBA" id="ARBA00005072"/>
    </source>
</evidence>
<evidence type="ECO:0000256" key="11">
    <source>
        <dbReference type="ARBA" id="ARBA00051136"/>
    </source>
</evidence>
<evidence type="ECO:0000256" key="8">
    <source>
        <dbReference type="ARBA" id="ARBA00022679"/>
    </source>
</evidence>
<keyword evidence="7 16" id="KW-0028">Amino-acid biosynthesis</keyword>
<comment type="pathway">
    <text evidence="3">Amino-acid biosynthesis; L-valine biosynthesis; L-valine from pyruvate: step 4/4.</text>
</comment>
<evidence type="ECO:0000256" key="15">
    <source>
        <dbReference type="RuleBase" id="RU004516"/>
    </source>
</evidence>
<evidence type="ECO:0000256" key="14">
    <source>
        <dbReference type="RuleBase" id="RU004106"/>
    </source>
</evidence>
<evidence type="ECO:0000256" key="16">
    <source>
        <dbReference type="RuleBase" id="RU004517"/>
    </source>
</evidence>
<dbReference type="FunFam" id="3.20.10.10:FF:000004">
    <property type="entry name" value="Branched-chain-amino-acid aminotransferase"/>
    <property type="match status" value="1"/>
</dbReference>
<protein>
    <recommendedName>
        <fullName evidence="16">Branched-chain-amino-acid aminotransferase</fullName>
        <ecNumber evidence="16">2.6.1.42</ecNumber>
    </recommendedName>
</protein>
<dbReference type="PIRSF" id="PIRSF006468">
    <property type="entry name" value="BCAT1"/>
    <property type="match status" value="1"/>
</dbReference>
<keyword evidence="9 15" id="KW-0663">Pyridoxal phosphate</keyword>
<dbReference type="GO" id="GO:0005739">
    <property type="term" value="C:mitochondrion"/>
    <property type="evidence" value="ECO:0007669"/>
    <property type="project" value="TreeGrafter"/>
</dbReference>
<evidence type="ECO:0000256" key="9">
    <source>
        <dbReference type="ARBA" id="ARBA00022898"/>
    </source>
</evidence>
<comment type="catalytic activity">
    <reaction evidence="16">
        <text>L-leucine + 2-oxoglutarate = 4-methyl-2-oxopentanoate + L-glutamate</text>
        <dbReference type="Rhea" id="RHEA:18321"/>
        <dbReference type="ChEBI" id="CHEBI:16810"/>
        <dbReference type="ChEBI" id="CHEBI:17865"/>
        <dbReference type="ChEBI" id="CHEBI:29985"/>
        <dbReference type="ChEBI" id="CHEBI:57427"/>
        <dbReference type="EC" id="2.6.1.42"/>
    </reaction>
</comment>
<comment type="catalytic activity">
    <reaction evidence="16">
        <text>L-valine + 2-oxoglutarate = 3-methyl-2-oxobutanoate + L-glutamate</text>
        <dbReference type="Rhea" id="RHEA:24813"/>
        <dbReference type="ChEBI" id="CHEBI:11851"/>
        <dbReference type="ChEBI" id="CHEBI:16810"/>
        <dbReference type="ChEBI" id="CHEBI:29985"/>
        <dbReference type="ChEBI" id="CHEBI:57762"/>
        <dbReference type="EC" id="2.6.1.42"/>
    </reaction>
</comment>
<evidence type="ECO:0000256" key="2">
    <source>
        <dbReference type="ARBA" id="ARBA00004824"/>
    </source>
</evidence>
<sequence length="399" mass="44547">MWKRPSSNSKFSKGLWKLLNIRSMSTGRLDSSKLQVTRVAQKSEPKANDQLVFGKTFTDHMLSIEWTMENGWGAPVIKPYGPISLDPASCVFHYAFELFEGLKAYRTEDGKITMFRPDKNMERMNKSAARICLPNFDSEELIKLIGKLIEEDKHLVPKGQGYSLYIRPTMIGTTDGLGVGYPDRALLYVITSPVGPYYKTGFKAVRLLATDFATRAWPGGVGDKKLGANYAPCILPQLQAADKGYQQNLWLFGPEKHITEVGTMNVFFVFKDSKTGKKELVTAPLDGTILEGVTRDSILALSRERLDPKEWEINERYYSINEVAERSKKGELVEAFGSGTAAVVSPIKEIGWQGEDIQVPLLPGEQSGELTKDVASWISAIQYGKEHHGNWSRVVADVN</sequence>
<accession>A0A0B6VP66</accession>
<dbReference type="AlphaFoldDB" id="A0A0B6VP66"/>
<keyword evidence="8 16" id="KW-0808">Transferase</keyword>
<evidence type="ECO:0000256" key="10">
    <source>
        <dbReference type="ARBA" id="ARBA00023304"/>
    </source>
</evidence>
<dbReference type="InterPro" id="IPR043131">
    <property type="entry name" value="BCAT-like_N"/>
</dbReference>